<dbReference type="PANTHER" id="PTHR33744">
    <property type="entry name" value="CARBOHYDRATE DIACID REGULATOR"/>
    <property type="match status" value="1"/>
</dbReference>
<comment type="similarity">
    <text evidence="1">Belongs to the CdaR family.</text>
</comment>
<evidence type="ECO:0000259" key="4">
    <source>
        <dbReference type="Pfam" id="PF17853"/>
    </source>
</evidence>
<evidence type="ECO:0000259" key="2">
    <source>
        <dbReference type="Pfam" id="PF05651"/>
    </source>
</evidence>
<feature type="domain" description="Putative sugar diacid recognition" evidence="2">
    <location>
        <begin position="4"/>
        <end position="132"/>
    </location>
</feature>
<reference evidence="5 6" key="1">
    <citation type="journal article" date="2016" name="Nat. Commun.">
        <title>Thousands of microbial genomes shed light on interconnected biogeochemical processes in an aquifer system.</title>
        <authorList>
            <person name="Anantharaman K."/>
            <person name="Brown C.T."/>
            <person name="Hug L.A."/>
            <person name="Sharon I."/>
            <person name="Castelle C.J."/>
            <person name="Probst A.J."/>
            <person name="Thomas B.C."/>
            <person name="Singh A."/>
            <person name="Wilkins M.J."/>
            <person name="Karaoz U."/>
            <person name="Brodie E.L."/>
            <person name="Williams K.H."/>
            <person name="Hubbard S.S."/>
            <person name="Banfield J.F."/>
        </authorList>
    </citation>
    <scope>NUCLEOTIDE SEQUENCE [LARGE SCALE GENOMIC DNA]</scope>
</reference>
<dbReference type="Proteomes" id="UP000177610">
    <property type="component" value="Unassembled WGS sequence"/>
</dbReference>
<accession>A0A1F5N8C6</accession>
<dbReference type="InterPro" id="IPR008599">
    <property type="entry name" value="Diacid_rec"/>
</dbReference>
<dbReference type="EMBL" id="MFEH01000005">
    <property type="protein sequence ID" value="OGE73680.1"/>
    <property type="molecule type" value="Genomic_DNA"/>
</dbReference>
<dbReference type="InterPro" id="IPR041522">
    <property type="entry name" value="CdaR_GGDEF"/>
</dbReference>
<evidence type="ECO:0008006" key="7">
    <source>
        <dbReference type="Google" id="ProtNLM"/>
    </source>
</evidence>
<feature type="domain" description="CdaR GGDEF-like" evidence="4">
    <location>
        <begin position="143"/>
        <end position="290"/>
    </location>
</feature>
<evidence type="ECO:0000259" key="3">
    <source>
        <dbReference type="Pfam" id="PF13556"/>
    </source>
</evidence>
<organism evidence="5 6">
    <name type="scientific">Candidatus Doudnabacteria bacterium RIFCSPHIGHO2_01_FULL_41_86</name>
    <dbReference type="NCBI Taxonomy" id="1817821"/>
    <lineage>
        <taxon>Bacteria</taxon>
        <taxon>Candidatus Doudnaibacteriota</taxon>
    </lineage>
</organism>
<sequence length="410" mass="46396">MTINEIIAEGIVNKLSSILKKKVTVADVNGDVLASTDLSETGKNYEQLKKVIDTSKEIETAGPATKTTLAQGIAIPINYGGDTAGALFIEDNSEEYQHYRNIIGTTAELMIQQNVVIDNFPYKDKIKDNFVFGLLHRKLSVEDSKVREEADLFDINLNRDKVVLIITVEGFWSALFGENSTASEEEKQTALSNYKKKLFQAFSQFFGRLSGCSVSYFGSDTFVVLLDELYSMEGREMVDNIRNRAQELNQLIASQFEKDGYNRLLISIGSFYRGKDGAILAYEEARRALNLGLSIGENKILYHIDDLGMVATLAGGNRKWQDNFVRRLLLKLLSEEYLLETLEKFFDRNMSLTQTSKELSIHRNTLLYRLDKIKKVTGLDPRKFNDAMELKVALILNKVLYLEKATVKQI</sequence>
<dbReference type="Pfam" id="PF13556">
    <property type="entry name" value="HTH_30"/>
    <property type="match status" value="1"/>
</dbReference>
<evidence type="ECO:0000313" key="6">
    <source>
        <dbReference type="Proteomes" id="UP000177610"/>
    </source>
</evidence>
<dbReference type="InterPro" id="IPR042070">
    <property type="entry name" value="PucR_C-HTH_sf"/>
</dbReference>
<name>A0A1F5N8C6_9BACT</name>
<protein>
    <recommendedName>
        <fullName evidence="7">GGDEF domain-containing protein</fullName>
    </recommendedName>
</protein>
<dbReference type="AlphaFoldDB" id="A0A1F5N8C6"/>
<dbReference type="STRING" id="1817821.A2717_03545"/>
<evidence type="ECO:0000256" key="1">
    <source>
        <dbReference type="ARBA" id="ARBA00006754"/>
    </source>
</evidence>
<dbReference type="InterPro" id="IPR025736">
    <property type="entry name" value="PucR_C-HTH_dom"/>
</dbReference>
<proteinExistence type="inferred from homology"/>
<evidence type="ECO:0000313" key="5">
    <source>
        <dbReference type="EMBL" id="OGE73680.1"/>
    </source>
</evidence>
<feature type="domain" description="PucR C-terminal helix-turn-helix" evidence="3">
    <location>
        <begin position="338"/>
        <end position="395"/>
    </location>
</feature>
<comment type="caution">
    <text evidence="5">The sequence shown here is derived from an EMBL/GenBank/DDBJ whole genome shotgun (WGS) entry which is preliminary data.</text>
</comment>
<dbReference type="PANTHER" id="PTHR33744:SF15">
    <property type="entry name" value="CARBOHYDRATE DIACID REGULATOR"/>
    <property type="match status" value="1"/>
</dbReference>
<dbReference type="InterPro" id="IPR051448">
    <property type="entry name" value="CdaR-like_regulators"/>
</dbReference>
<dbReference type="Pfam" id="PF17853">
    <property type="entry name" value="GGDEF_2"/>
    <property type="match status" value="1"/>
</dbReference>
<dbReference type="Pfam" id="PF05651">
    <property type="entry name" value="Diacid_rec"/>
    <property type="match status" value="1"/>
</dbReference>
<gene>
    <name evidence="5" type="ORF">A2717_03545</name>
</gene>
<dbReference type="Gene3D" id="1.10.10.2840">
    <property type="entry name" value="PucR C-terminal helix-turn-helix domain"/>
    <property type="match status" value="1"/>
</dbReference>